<gene>
    <name evidence="1" type="ORF">DY367_02975</name>
</gene>
<reference evidence="1 2" key="1">
    <citation type="submission" date="2018-08" db="EMBL/GenBank/DDBJ databases">
        <title>Achromobacter xylosoxidans Genome sequencing and assembly.</title>
        <authorList>
            <person name="Wang R."/>
            <person name="Rensing C."/>
            <person name="Li Y."/>
        </authorList>
    </citation>
    <scope>NUCLEOTIDE SEQUENCE [LARGE SCALE GENOMIC DNA]</scope>
    <source>
        <strain evidence="1 2">GD003A</strain>
    </source>
</reference>
<evidence type="ECO:0000313" key="2">
    <source>
        <dbReference type="Proteomes" id="UP000285324"/>
    </source>
</evidence>
<protein>
    <submittedName>
        <fullName evidence="1">Uncharacterized protein</fullName>
    </submittedName>
</protein>
<comment type="caution">
    <text evidence="1">The sequence shown here is derived from an EMBL/GenBank/DDBJ whole genome shotgun (WGS) entry which is preliminary data.</text>
</comment>
<name>A0A424WJ30_ALCXX</name>
<proteinExistence type="predicted"/>
<sequence length="184" mass="20615">MKEIMRVAVGQVFLCLEGQPGGRFVDLRIREKRESGRPGRTMALGNQHRSGLFAIAMGLLAVGSSLTPEEAFDQSKTIGAVRKRPDRIPLRKHEWEQLDRILSADADEARRTIQVANAMHRKLQRRMHIVQRCVQLMEVLDDQDAQQIDLLLTLAATGRPLPFSIHVGLAPSPENEELRGGVTH</sequence>
<dbReference type="AlphaFoldDB" id="A0A424WJ30"/>
<dbReference type="EMBL" id="QVXO01000003">
    <property type="protein sequence ID" value="RPJ93306.1"/>
    <property type="molecule type" value="Genomic_DNA"/>
</dbReference>
<dbReference type="OrthoDB" id="8659779at2"/>
<dbReference type="Proteomes" id="UP000285324">
    <property type="component" value="Unassembled WGS sequence"/>
</dbReference>
<organism evidence="1 2">
    <name type="scientific">Alcaligenes xylosoxydans xylosoxydans</name>
    <name type="common">Achromobacter xylosoxidans</name>
    <dbReference type="NCBI Taxonomy" id="85698"/>
    <lineage>
        <taxon>Bacteria</taxon>
        <taxon>Pseudomonadati</taxon>
        <taxon>Pseudomonadota</taxon>
        <taxon>Betaproteobacteria</taxon>
        <taxon>Burkholderiales</taxon>
        <taxon>Alcaligenaceae</taxon>
        <taxon>Achromobacter</taxon>
    </lineage>
</organism>
<accession>A0A424WJ30</accession>
<evidence type="ECO:0000313" key="1">
    <source>
        <dbReference type="EMBL" id="RPJ93306.1"/>
    </source>
</evidence>
<dbReference type="RefSeq" id="WP_006227465.1">
    <property type="nucleotide sequence ID" value="NZ_AP028040.1"/>
</dbReference>